<gene>
    <name evidence="7" type="ORF">JCM19240_4252</name>
</gene>
<keyword evidence="8" id="KW-1185">Reference proteome</keyword>
<evidence type="ECO:0000313" key="8">
    <source>
        <dbReference type="Proteomes" id="UP000029224"/>
    </source>
</evidence>
<dbReference type="PANTHER" id="PTHR30532:SF1">
    <property type="entry name" value="IRON(3+)-HYDROXAMATE-BINDING PROTEIN FHUD"/>
    <property type="match status" value="1"/>
</dbReference>
<dbReference type="InterPro" id="IPR051313">
    <property type="entry name" value="Bact_iron-sidero_bind"/>
</dbReference>
<evidence type="ECO:0000313" key="7">
    <source>
        <dbReference type="EMBL" id="GAL34702.1"/>
    </source>
</evidence>
<dbReference type="SUPFAM" id="SSF53807">
    <property type="entry name" value="Helical backbone' metal receptor"/>
    <property type="match status" value="1"/>
</dbReference>
<accession>A0A090TUN3</accession>
<dbReference type="Gene3D" id="3.40.50.1980">
    <property type="entry name" value="Nitrogenase molybdenum iron protein domain"/>
    <property type="match status" value="2"/>
</dbReference>
<evidence type="ECO:0000256" key="3">
    <source>
        <dbReference type="ARBA" id="ARBA00022448"/>
    </source>
</evidence>
<dbReference type="Pfam" id="PF01497">
    <property type="entry name" value="Peripla_BP_2"/>
    <property type="match status" value="1"/>
</dbReference>
<organism evidence="7 8">
    <name type="scientific">Vibrio maritimus</name>
    <dbReference type="NCBI Taxonomy" id="990268"/>
    <lineage>
        <taxon>Bacteria</taxon>
        <taxon>Pseudomonadati</taxon>
        <taxon>Pseudomonadota</taxon>
        <taxon>Gammaproteobacteria</taxon>
        <taxon>Vibrionales</taxon>
        <taxon>Vibrionaceae</taxon>
        <taxon>Vibrio</taxon>
    </lineage>
</organism>
<keyword evidence="4" id="KW-0410">Iron transport</keyword>
<keyword evidence="5" id="KW-0732">Signal</keyword>
<dbReference type="PROSITE" id="PS50983">
    <property type="entry name" value="FE_B12_PBP"/>
    <property type="match status" value="1"/>
</dbReference>
<evidence type="ECO:0000259" key="6">
    <source>
        <dbReference type="PROSITE" id="PS50983"/>
    </source>
</evidence>
<dbReference type="GO" id="GO:0030288">
    <property type="term" value="C:outer membrane-bounded periplasmic space"/>
    <property type="evidence" value="ECO:0007669"/>
    <property type="project" value="TreeGrafter"/>
</dbReference>
<keyword evidence="4" id="KW-0406">Ion transport</keyword>
<keyword evidence="4" id="KW-0408">Iron</keyword>
<comment type="subcellular location">
    <subcellularLocation>
        <location evidence="1">Cell envelope</location>
    </subcellularLocation>
</comment>
<feature type="domain" description="Fe/B12 periplasmic-binding" evidence="6">
    <location>
        <begin position="1"/>
        <end position="244"/>
    </location>
</feature>
<proteinExistence type="inferred from homology"/>
<keyword evidence="3" id="KW-0813">Transport</keyword>
<reference evidence="7 8" key="1">
    <citation type="submission" date="2014-09" db="EMBL/GenBank/DDBJ databases">
        <title>Vibrio maritimus JCM 19240. (C210) whole genome shotgun sequence.</title>
        <authorList>
            <person name="Sawabe T."/>
            <person name="Meirelles P."/>
            <person name="Nakanishi M."/>
            <person name="Sayaka M."/>
            <person name="Hattori M."/>
            <person name="Ohkuma M."/>
        </authorList>
    </citation>
    <scope>NUCLEOTIDE SEQUENCE [LARGE SCALE GENOMIC DNA]</scope>
    <source>
        <strain evidence="7 8">JCM 19240</strain>
    </source>
</reference>
<dbReference type="InterPro" id="IPR002491">
    <property type="entry name" value="ABC_transptr_periplasmic_BD"/>
</dbReference>
<evidence type="ECO:0000256" key="4">
    <source>
        <dbReference type="ARBA" id="ARBA00022496"/>
    </source>
</evidence>
<protein>
    <submittedName>
        <fullName evidence="7">Iron(III) dicitrate transport system periplasmic iron-binding protein FecB</fullName>
    </submittedName>
</protein>
<evidence type="ECO:0000256" key="1">
    <source>
        <dbReference type="ARBA" id="ARBA00004196"/>
    </source>
</evidence>
<dbReference type="PANTHER" id="PTHR30532">
    <property type="entry name" value="IRON III DICITRATE-BINDING PERIPLASMIC PROTEIN"/>
    <property type="match status" value="1"/>
</dbReference>
<evidence type="ECO:0000256" key="5">
    <source>
        <dbReference type="ARBA" id="ARBA00022729"/>
    </source>
</evidence>
<reference evidence="7 8" key="2">
    <citation type="submission" date="2014-09" db="EMBL/GenBank/DDBJ databases">
        <authorList>
            <consortium name="NBRP consortium"/>
            <person name="Sawabe T."/>
            <person name="Meirelles P."/>
            <person name="Nakanishi M."/>
            <person name="Sayaka M."/>
            <person name="Hattori M."/>
            <person name="Ohkuma M."/>
        </authorList>
    </citation>
    <scope>NUCLEOTIDE SEQUENCE [LARGE SCALE GENOMIC DNA]</scope>
    <source>
        <strain evidence="7 8">JCM 19240</strain>
    </source>
</reference>
<comment type="similarity">
    <text evidence="2">Belongs to the bacterial solute-binding protein 8 family.</text>
</comment>
<dbReference type="Proteomes" id="UP000029224">
    <property type="component" value="Unassembled WGS sequence"/>
</dbReference>
<dbReference type="EMBL" id="BBMT01000005">
    <property type="protein sequence ID" value="GAL34702.1"/>
    <property type="molecule type" value="Genomic_DNA"/>
</dbReference>
<evidence type="ECO:0000256" key="2">
    <source>
        <dbReference type="ARBA" id="ARBA00008814"/>
    </source>
</evidence>
<name>A0A090TUN3_9VIBR</name>
<sequence>MALGIQPVAVSSYPKGFPSYLSSLKSVQSLGSRSRTSFEALYHANPTIVIGLERMIAPYYQRYAEITPTYGFDLITLEDSLRAVEVGAAALGKPVQGKQINQCFLQTLEDMHHKVTTHQKGKPLTGMFLTSAGVTPRAYYSDFMAVSLMEALGIEAANGASPYSAKTPFSGQVGLEWLIKLDPDVIFMYKTANPQFTDSKVWKNLRAVKNQRVYSVDMTWREAEGPYSRLWVAMDIANKTYPELFPEPTLERVEEALCLTH</sequence>
<comment type="caution">
    <text evidence="7">The sequence shown here is derived from an EMBL/GenBank/DDBJ whole genome shotgun (WGS) entry which is preliminary data.</text>
</comment>
<dbReference type="GO" id="GO:1901678">
    <property type="term" value="P:iron coordination entity transport"/>
    <property type="evidence" value="ECO:0007669"/>
    <property type="project" value="UniProtKB-ARBA"/>
</dbReference>
<dbReference type="AlphaFoldDB" id="A0A090TUN3"/>